<feature type="domain" description="ABC transporter" evidence="3">
    <location>
        <begin position="1"/>
        <end position="119"/>
    </location>
</feature>
<keyword evidence="4" id="KW-0547">Nucleotide-binding</keyword>
<evidence type="ECO:0000256" key="2">
    <source>
        <dbReference type="ARBA" id="ARBA00022448"/>
    </source>
</evidence>
<keyword evidence="4" id="KW-0067">ATP-binding</keyword>
<evidence type="ECO:0000313" key="4">
    <source>
        <dbReference type="EMBL" id="VTP70138.1"/>
    </source>
</evidence>
<dbReference type="InterPro" id="IPR050086">
    <property type="entry name" value="MetN_ABC_transporter-like"/>
</dbReference>
<name>A0A4U9HZ90_9ENTR</name>
<evidence type="ECO:0000313" key="5">
    <source>
        <dbReference type="Proteomes" id="UP000310719"/>
    </source>
</evidence>
<sequence length="136" mass="14636">MVAIIGPSGSGKTTLLRSINLLEHPEGGTIRVGEITIDTGKSLSQQKGLIRRLRQHVGFVFQSFNLFPPSHGAGKHYWKGQSLSKASRRMKPPPAPRELLAKVGLSGKESSYPRRLSGGPAAACGHCPARWPCVLT</sequence>
<dbReference type="GO" id="GO:0005524">
    <property type="term" value="F:ATP binding"/>
    <property type="evidence" value="ECO:0007669"/>
    <property type="project" value="UniProtKB-KW"/>
</dbReference>
<dbReference type="GO" id="GO:0016887">
    <property type="term" value="F:ATP hydrolysis activity"/>
    <property type="evidence" value="ECO:0007669"/>
    <property type="project" value="InterPro"/>
</dbReference>
<dbReference type="InterPro" id="IPR003439">
    <property type="entry name" value="ABC_transporter-like_ATP-bd"/>
</dbReference>
<dbReference type="Proteomes" id="UP000310719">
    <property type="component" value="Chromosome"/>
</dbReference>
<dbReference type="AlphaFoldDB" id="A0A4U9HZ90"/>
<organism evidence="4 5">
    <name type="scientific">Leclercia adecarboxylata</name>
    <dbReference type="NCBI Taxonomy" id="83655"/>
    <lineage>
        <taxon>Bacteria</taxon>
        <taxon>Pseudomonadati</taxon>
        <taxon>Pseudomonadota</taxon>
        <taxon>Gammaproteobacteria</taxon>
        <taxon>Enterobacterales</taxon>
        <taxon>Enterobacteriaceae</taxon>
        <taxon>Leclercia</taxon>
    </lineage>
</organism>
<dbReference type="STRING" id="83655.APT61_08190"/>
<keyword evidence="2" id="KW-0813">Transport</keyword>
<dbReference type="Pfam" id="PF00005">
    <property type="entry name" value="ABC_tran"/>
    <property type="match status" value="1"/>
</dbReference>
<evidence type="ECO:0000256" key="1">
    <source>
        <dbReference type="ARBA" id="ARBA00004417"/>
    </source>
</evidence>
<reference evidence="4 5" key="1">
    <citation type="submission" date="2019-05" db="EMBL/GenBank/DDBJ databases">
        <authorList>
            <consortium name="Pathogen Informatics"/>
        </authorList>
    </citation>
    <scope>NUCLEOTIDE SEQUENCE [LARGE SCALE GENOMIC DNA]</scope>
    <source>
        <strain evidence="4 5">NCTC13032</strain>
    </source>
</reference>
<dbReference type="Gene3D" id="3.40.50.300">
    <property type="entry name" value="P-loop containing nucleotide triphosphate hydrolases"/>
    <property type="match status" value="1"/>
</dbReference>
<proteinExistence type="predicted"/>
<dbReference type="EMBL" id="LR590464">
    <property type="protein sequence ID" value="VTP70138.1"/>
    <property type="molecule type" value="Genomic_DNA"/>
</dbReference>
<dbReference type="PANTHER" id="PTHR43166:SF38">
    <property type="entry name" value="L-CYSTINE TRANSPORT SYSTEM ATP-BINDING PROTEIN TCYN"/>
    <property type="match status" value="1"/>
</dbReference>
<accession>A0A4U9HZ90</accession>
<dbReference type="InterPro" id="IPR027417">
    <property type="entry name" value="P-loop_NTPase"/>
</dbReference>
<dbReference type="PANTHER" id="PTHR43166">
    <property type="entry name" value="AMINO ACID IMPORT ATP-BINDING PROTEIN"/>
    <property type="match status" value="1"/>
</dbReference>
<gene>
    <name evidence="4" type="primary">artM_5</name>
    <name evidence="4" type="ORF">NCTC13032_04664</name>
</gene>
<dbReference type="SUPFAM" id="SSF52540">
    <property type="entry name" value="P-loop containing nucleoside triphosphate hydrolases"/>
    <property type="match status" value="1"/>
</dbReference>
<protein>
    <submittedName>
        <fullName evidence="4">Arginine transport ATP-binding protein ArtM</fullName>
    </submittedName>
</protein>
<evidence type="ECO:0000259" key="3">
    <source>
        <dbReference type="Pfam" id="PF00005"/>
    </source>
</evidence>
<comment type="subcellular location">
    <subcellularLocation>
        <location evidence="1">Cell inner membrane</location>
        <topology evidence="1">Peripheral membrane protein</topology>
    </subcellularLocation>
</comment>
<dbReference type="GO" id="GO:0005886">
    <property type="term" value="C:plasma membrane"/>
    <property type="evidence" value="ECO:0007669"/>
    <property type="project" value="UniProtKB-SubCell"/>
</dbReference>